<sequence length="180" mass="20866">MGSSISTSRSSNSSINNPYDNSHLFIGRRNYNSEFEYIKCKCDLVAPCQEAWREGTLDPGRRFFGCSQFKDPRKRCNFFVWADPPYPKRAREVIQSLKQKLRAKNEEPERAMAELSFVEKKMLVLNEECVSLRCKNEEAEAVGKSYAEAKAILQFENKSYGWKKLLVIVVIAWIIFSLFK</sequence>
<organism evidence="7 8">
    <name type="scientific">Heracleum sosnowskyi</name>
    <dbReference type="NCBI Taxonomy" id="360622"/>
    <lineage>
        <taxon>Eukaryota</taxon>
        <taxon>Viridiplantae</taxon>
        <taxon>Streptophyta</taxon>
        <taxon>Embryophyta</taxon>
        <taxon>Tracheophyta</taxon>
        <taxon>Spermatophyta</taxon>
        <taxon>Magnoliopsida</taxon>
        <taxon>eudicotyledons</taxon>
        <taxon>Gunneridae</taxon>
        <taxon>Pentapetalae</taxon>
        <taxon>asterids</taxon>
        <taxon>campanulids</taxon>
        <taxon>Apiales</taxon>
        <taxon>Apiaceae</taxon>
        <taxon>Apioideae</taxon>
        <taxon>apioid superclade</taxon>
        <taxon>Tordylieae</taxon>
        <taxon>Tordyliinae</taxon>
        <taxon>Heracleum</taxon>
    </lineage>
</organism>
<dbReference type="PANTHER" id="PTHR33248">
    <property type="entry name" value="ZINC ION-BINDING PROTEIN"/>
    <property type="match status" value="1"/>
</dbReference>
<evidence type="ECO:0000256" key="4">
    <source>
        <dbReference type="PROSITE-ProRule" id="PRU01343"/>
    </source>
</evidence>
<feature type="transmembrane region" description="Helical" evidence="5">
    <location>
        <begin position="160"/>
        <end position="179"/>
    </location>
</feature>
<dbReference type="GO" id="GO:0008270">
    <property type="term" value="F:zinc ion binding"/>
    <property type="evidence" value="ECO:0007669"/>
    <property type="project" value="UniProtKB-KW"/>
</dbReference>
<evidence type="ECO:0000313" key="7">
    <source>
        <dbReference type="EMBL" id="KAK1378081.1"/>
    </source>
</evidence>
<comment type="caution">
    <text evidence="7">The sequence shown here is derived from an EMBL/GenBank/DDBJ whole genome shotgun (WGS) entry which is preliminary data.</text>
</comment>
<reference evidence="7" key="2">
    <citation type="submission" date="2023-05" db="EMBL/GenBank/DDBJ databases">
        <authorList>
            <person name="Schelkunov M.I."/>
        </authorList>
    </citation>
    <scope>NUCLEOTIDE SEQUENCE</scope>
    <source>
        <strain evidence="7">Hsosn_3</strain>
        <tissue evidence="7">Leaf</tissue>
    </source>
</reference>
<keyword evidence="5" id="KW-0472">Membrane</keyword>
<dbReference type="Proteomes" id="UP001237642">
    <property type="component" value="Unassembled WGS sequence"/>
</dbReference>
<protein>
    <submittedName>
        <fullName evidence="7">GRF-type domain-containing protein</fullName>
    </submittedName>
</protein>
<dbReference type="PROSITE" id="PS51999">
    <property type="entry name" value="ZF_GRF"/>
    <property type="match status" value="1"/>
</dbReference>
<accession>A0AAD8I344</accession>
<keyword evidence="1" id="KW-0479">Metal-binding</keyword>
<keyword evidence="3" id="KW-0862">Zinc</keyword>
<keyword evidence="5" id="KW-1133">Transmembrane helix</keyword>
<keyword evidence="8" id="KW-1185">Reference proteome</keyword>
<evidence type="ECO:0000256" key="3">
    <source>
        <dbReference type="ARBA" id="ARBA00022833"/>
    </source>
</evidence>
<dbReference type="InterPro" id="IPR010666">
    <property type="entry name" value="Znf_GRF"/>
</dbReference>
<proteinExistence type="predicted"/>
<gene>
    <name evidence="7" type="ORF">POM88_024825</name>
</gene>
<feature type="domain" description="GRF-type" evidence="6">
    <location>
        <begin position="40"/>
        <end position="85"/>
    </location>
</feature>
<evidence type="ECO:0000256" key="5">
    <source>
        <dbReference type="SAM" id="Phobius"/>
    </source>
</evidence>
<dbReference type="AlphaFoldDB" id="A0AAD8I344"/>
<evidence type="ECO:0000259" key="6">
    <source>
        <dbReference type="PROSITE" id="PS51999"/>
    </source>
</evidence>
<dbReference type="Pfam" id="PF06839">
    <property type="entry name" value="Zn_ribbon_GRF"/>
    <property type="match status" value="1"/>
</dbReference>
<evidence type="ECO:0000313" key="8">
    <source>
        <dbReference type="Proteomes" id="UP001237642"/>
    </source>
</evidence>
<name>A0AAD8I344_9APIA</name>
<keyword evidence="5" id="KW-0812">Transmembrane</keyword>
<evidence type="ECO:0000256" key="2">
    <source>
        <dbReference type="ARBA" id="ARBA00022771"/>
    </source>
</evidence>
<evidence type="ECO:0000256" key="1">
    <source>
        <dbReference type="ARBA" id="ARBA00022723"/>
    </source>
</evidence>
<dbReference type="EMBL" id="JAUIZM010000006">
    <property type="protein sequence ID" value="KAK1378081.1"/>
    <property type="molecule type" value="Genomic_DNA"/>
</dbReference>
<keyword evidence="2 4" id="KW-0863">Zinc-finger</keyword>
<reference evidence="7" key="1">
    <citation type="submission" date="2023-02" db="EMBL/GenBank/DDBJ databases">
        <title>Genome of toxic invasive species Heracleum sosnowskyi carries increased number of genes despite the absence of recent whole-genome duplications.</title>
        <authorList>
            <person name="Schelkunov M."/>
            <person name="Shtratnikova V."/>
            <person name="Makarenko M."/>
            <person name="Klepikova A."/>
            <person name="Omelchenko D."/>
            <person name="Novikova G."/>
            <person name="Obukhova E."/>
            <person name="Bogdanov V."/>
            <person name="Penin A."/>
            <person name="Logacheva M."/>
        </authorList>
    </citation>
    <scope>NUCLEOTIDE SEQUENCE</scope>
    <source>
        <strain evidence="7">Hsosn_3</strain>
        <tissue evidence="7">Leaf</tissue>
    </source>
</reference>